<keyword evidence="1" id="KW-0812">Transmembrane</keyword>
<keyword evidence="1" id="KW-1133">Transmembrane helix</keyword>
<feature type="transmembrane region" description="Helical" evidence="1">
    <location>
        <begin position="7"/>
        <end position="26"/>
    </location>
</feature>
<keyword evidence="1" id="KW-0472">Membrane</keyword>
<feature type="transmembrane region" description="Helical" evidence="1">
    <location>
        <begin position="32"/>
        <end position="53"/>
    </location>
</feature>
<gene>
    <name evidence="2" type="ORF">Q766_08015</name>
</gene>
<accession>A0A0A2MKT7</accession>
<evidence type="ECO:0000256" key="1">
    <source>
        <dbReference type="SAM" id="Phobius"/>
    </source>
</evidence>
<feature type="transmembrane region" description="Helical" evidence="1">
    <location>
        <begin position="83"/>
        <end position="100"/>
    </location>
</feature>
<dbReference type="eggNOG" id="ENOG5030Z7K">
    <property type="taxonomic scope" value="Bacteria"/>
</dbReference>
<dbReference type="RefSeq" id="WP_026990785.1">
    <property type="nucleotide sequence ID" value="NZ_AUGP01000018.1"/>
</dbReference>
<reference evidence="2 3" key="1">
    <citation type="submission" date="2013-09" db="EMBL/GenBank/DDBJ databases">
        <authorList>
            <person name="Zeng Z."/>
            <person name="Chen C."/>
        </authorList>
    </citation>
    <scope>NUCLEOTIDE SEQUENCE [LARGE SCALE GENOMIC DNA]</scope>
    <source>
        <strain evidence="2 3">WB 4.1-42</strain>
    </source>
</reference>
<sequence>MKNINRMNYFITGIPPILLLAGWLFASSVWMIGALLTMVTGAFHIVVGIGLCIETNGKPIYLIYLLGVALFFILWIITNWENVVYMPPILATYMSVLLFIKAKLEKL</sequence>
<protein>
    <submittedName>
        <fullName evidence="2">Uncharacterized protein</fullName>
    </submittedName>
</protein>
<evidence type="ECO:0000313" key="3">
    <source>
        <dbReference type="Proteomes" id="UP000030111"/>
    </source>
</evidence>
<name>A0A0A2MKT7_9FLAO</name>
<organism evidence="2 3">
    <name type="scientific">Flavobacterium subsaxonicum WB 4.1-42 = DSM 21790</name>
    <dbReference type="NCBI Taxonomy" id="1121898"/>
    <lineage>
        <taxon>Bacteria</taxon>
        <taxon>Pseudomonadati</taxon>
        <taxon>Bacteroidota</taxon>
        <taxon>Flavobacteriia</taxon>
        <taxon>Flavobacteriales</taxon>
        <taxon>Flavobacteriaceae</taxon>
        <taxon>Flavobacterium</taxon>
    </lineage>
</organism>
<dbReference type="STRING" id="1121898.GCA_000422725_01958"/>
<feature type="transmembrane region" description="Helical" evidence="1">
    <location>
        <begin position="60"/>
        <end position="77"/>
    </location>
</feature>
<proteinExistence type="predicted"/>
<dbReference type="EMBL" id="JRLY01000005">
    <property type="protein sequence ID" value="KGO93242.1"/>
    <property type="molecule type" value="Genomic_DNA"/>
</dbReference>
<keyword evidence="3" id="KW-1185">Reference proteome</keyword>
<dbReference type="OrthoDB" id="1364574at2"/>
<evidence type="ECO:0000313" key="2">
    <source>
        <dbReference type="EMBL" id="KGO93242.1"/>
    </source>
</evidence>
<dbReference type="Proteomes" id="UP000030111">
    <property type="component" value="Unassembled WGS sequence"/>
</dbReference>
<dbReference type="AlphaFoldDB" id="A0A0A2MKT7"/>
<comment type="caution">
    <text evidence="2">The sequence shown here is derived from an EMBL/GenBank/DDBJ whole genome shotgun (WGS) entry which is preliminary data.</text>
</comment>